<dbReference type="PANTHER" id="PTHR36566:SF1">
    <property type="entry name" value="PYRIDINIUM-3,5-BISTHIOCARBOXYLIC ACID MONONUCLEOTIDE NICKEL INSERTION PROTEIN"/>
    <property type="match status" value="1"/>
</dbReference>
<dbReference type="NCBIfam" id="TIGR00299">
    <property type="entry name" value="nickel pincer cofactor biosynthesis protein LarC"/>
    <property type="match status" value="1"/>
</dbReference>
<dbReference type="KEGG" id="psl:Psta_2470"/>
<dbReference type="Proteomes" id="UP000001887">
    <property type="component" value="Chromosome"/>
</dbReference>
<protein>
    <recommendedName>
        <fullName evidence="2">Putative nickel insertion protein</fullName>
    </recommendedName>
</protein>
<dbReference type="GO" id="GO:0016829">
    <property type="term" value="F:lyase activity"/>
    <property type="evidence" value="ECO:0007669"/>
    <property type="project" value="UniProtKB-UniRule"/>
</dbReference>
<dbReference type="AlphaFoldDB" id="D2R4S3"/>
<accession>D2R4S3</accession>
<reference evidence="3 4" key="1">
    <citation type="journal article" date="2009" name="Stand. Genomic Sci.">
        <title>Complete genome sequence of Pirellula staleyi type strain (ATCC 27377).</title>
        <authorList>
            <person name="Clum A."/>
            <person name="Tindall B.J."/>
            <person name="Sikorski J."/>
            <person name="Ivanova N."/>
            <person name="Mavrommatis K."/>
            <person name="Lucas S."/>
            <person name="Glavina del Rio T."/>
            <person name="Nolan M."/>
            <person name="Chen F."/>
            <person name="Tice H."/>
            <person name="Pitluck S."/>
            <person name="Cheng J.F."/>
            <person name="Chertkov O."/>
            <person name="Brettin T."/>
            <person name="Han C."/>
            <person name="Detter J.C."/>
            <person name="Kuske C."/>
            <person name="Bruce D."/>
            <person name="Goodwin L."/>
            <person name="Ovchinikova G."/>
            <person name="Pati A."/>
            <person name="Mikhailova N."/>
            <person name="Chen A."/>
            <person name="Palaniappan K."/>
            <person name="Land M."/>
            <person name="Hauser L."/>
            <person name="Chang Y.J."/>
            <person name="Jeffries C.D."/>
            <person name="Chain P."/>
            <person name="Rohde M."/>
            <person name="Goker M."/>
            <person name="Bristow J."/>
            <person name="Eisen J.A."/>
            <person name="Markowitz V."/>
            <person name="Hugenholtz P."/>
            <person name="Kyrpides N.C."/>
            <person name="Klenk H.P."/>
            <person name="Lapidus A."/>
        </authorList>
    </citation>
    <scope>NUCLEOTIDE SEQUENCE [LARGE SCALE GENOMIC DNA]</scope>
    <source>
        <strain evidence="4">ATCC 27377 / DSM 6068 / ICPB 4128</strain>
    </source>
</reference>
<dbReference type="GO" id="GO:0016151">
    <property type="term" value="F:nickel cation binding"/>
    <property type="evidence" value="ECO:0007669"/>
    <property type="project" value="UniProtKB-UniRule"/>
</dbReference>
<evidence type="ECO:0000313" key="3">
    <source>
        <dbReference type="EMBL" id="ADB17139.1"/>
    </source>
</evidence>
<dbReference type="EMBL" id="CP001848">
    <property type="protein sequence ID" value="ADB17139.1"/>
    <property type="molecule type" value="Genomic_DNA"/>
</dbReference>
<name>D2R4S3_PIRSD</name>
<dbReference type="Gene3D" id="3.10.20.300">
    <property type="entry name" value="mk0293 like domain"/>
    <property type="match status" value="1"/>
</dbReference>
<dbReference type="Pfam" id="PF01969">
    <property type="entry name" value="Ni_insertion"/>
    <property type="match status" value="1"/>
</dbReference>
<dbReference type="HAMAP" id="MF_01074">
    <property type="entry name" value="LarC"/>
    <property type="match status" value="1"/>
</dbReference>
<dbReference type="OrthoDB" id="9765625at2"/>
<keyword evidence="4" id="KW-1185">Reference proteome</keyword>
<dbReference type="PANTHER" id="PTHR36566">
    <property type="entry name" value="NICKEL INSERTION PROTEIN-RELATED"/>
    <property type="match status" value="1"/>
</dbReference>
<keyword evidence="2" id="KW-0456">Lyase</keyword>
<keyword evidence="1 2" id="KW-0533">Nickel</keyword>
<dbReference type="eggNOG" id="COG1641">
    <property type="taxonomic scope" value="Bacteria"/>
</dbReference>
<sequence length="391" mass="41713">MKIAYIDCLSGISGDMFLGALVDSGVPLEQLQAAIDSLAIPVCRLEATSVHRKGFRSLKVKVHTEPEKAHRHLHHIVDKIEASQVLTAPQKDLAKRIFTKLGIAEATVHGTDLRKVHFHEVGAADSIADIVGAAVGITLLGVDRIVCSPVPTGSGFIEIDHGRVSIPAPATAELLKGIPLAPSVATIELTTPTGAAIVATVADTFGPLPAMTMQTIGIGAGDHDLKVQPNIMRLIIGESTAELARDDVWVLETNLDDVTGEVIGHATSKLLDAGALDVYTTAIQMKKNRPGVLITVLAPAELAAKCEKILFRETGTLGIRRYLASRHKLERRACSVETSIGLVAGKLATLSDGTESFSPEYEACRVIAAEKNLPLREVYEIALRAFEQKTT</sequence>
<dbReference type="STRING" id="530564.Psta_2470"/>
<proteinExistence type="inferred from homology"/>
<dbReference type="HOGENOM" id="CLU_028523_2_1_0"/>
<comment type="similarity">
    <text evidence="2">Belongs to the LarC family.</text>
</comment>
<evidence type="ECO:0000256" key="1">
    <source>
        <dbReference type="ARBA" id="ARBA00022596"/>
    </source>
</evidence>
<evidence type="ECO:0000256" key="2">
    <source>
        <dbReference type="HAMAP-Rule" id="MF_01074"/>
    </source>
</evidence>
<evidence type="ECO:0000313" key="4">
    <source>
        <dbReference type="Proteomes" id="UP000001887"/>
    </source>
</evidence>
<gene>
    <name evidence="3" type="ordered locus">Psta_2470</name>
</gene>
<organism evidence="3 4">
    <name type="scientific">Pirellula staleyi (strain ATCC 27377 / DSM 6068 / ICPB 4128)</name>
    <name type="common">Pirella staleyi</name>
    <dbReference type="NCBI Taxonomy" id="530564"/>
    <lineage>
        <taxon>Bacteria</taxon>
        <taxon>Pseudomonadati</taxon>
        <taxon>Planctomycetota</taxon>
        <taxon>Planctomycetia</taxon>
        <taxon>Pirellulales</taxon>
        <taxon>Pirellulaceae</taxon>
        <taxon>Pirellula</taxon>
    </lineage>
</organism>
<dbReference type="Gene3D" id="3.30.70.1380">
    <property type="entry name" value="Transcriptional regulatory protein pf0864 domain like"/>
    <property type="match status" value="1"/>
</dbReference>
<dbReference type="InterPro" id="IPR002822">
    <property type="entry name" value="Ni_insertion"/>
</dbReference>